<name>A0A814PU72_9BILA</name>
<proteinExistence type="predicted"/>
<gene>
    <name evidence="1" type="ORF">OXX778_LOCUS21623</name>
</gene>
<dbReference type="Proteomes" id="UP000663879">
    <property type="component" value="Unassembled WGS sequence"/>
</dbReference>
<sequence>MASQTNMVISRRLMAIILPDFEEWSVKNKKTFTQNYESKFMAAFNDKRNNFELQVASEIIGAICRDQCSDLKS</sequence>
<protein>
    <submittedName>
        <fullName evidence="1">Uncharacterized protein</fullName>
    </submittedName>
</protein>
<keyword evidence="2" id="KW-1185">Reference proteome</keyword>
<organism evidence="1 2">
    <name type="scientific">Brachionus calyciflorus</name>
    <dbReference type="NCBI Taxonomy" id="104777"/>
    <lineage>
        <taxon>Eukaryota</taxon>
        <taxon>Metazoa</taxon>
        <taxon>Spiralia</taxon>
        <taxon>Gnathifera</taxon>
        <taxon>Rotifera</taxon>
        <taxon>Eurotatoria</taxon>
        <taxon>Monogononta</taxon>
        <taxon>Pseudotrocha</taxon>
        <taxon>Ploima</taxon>
        <taxon>Brachionidae</taxon>
        <taxon>Brachionus</taxon>
    </lineage>
</organism>
<reference evidence="1" key="1">
    <citation type="submission" date="2021-02" db="EMBL/GenBank/DDBJ databases">
        <authorList>
            <person name="Nowell W R."/>
        </authorList>
    </citation>
    <scope>NUCLEOTIDE SEQUENCE</scope>
    <source>
        <strain evidence="1">Ploen Becks lab</strain>
    </source>
</reference>
<dbReference type="EMBL" id="CAJNOC010008165">
    <property type="protein sequence ID" value="CAF1110992.1"/>
    <property type="molecule type" value="Genomic_DNA"/>
</dbReference>
<accession>A0A814PU72</accession>
<comment type="caution">
    <text evidence="1">The sequence shown here is derived from an EMBL/GenBank/DDBJ whole genome shotgun (WGS) entry which is preliminary data.</text>
</comment>
<evidence type="ECO:0000313" key="1">
    <source>
        <dbReference type="EMBL" id="CAF1110992.1"/>
    </source>
</evidence>
<dbReference type="AlphaFoldDB" id="A0A814PU72"/>
<evidence type="ECO:0000313" key="2">
    <source>
        <dbReference type="Proteomes" id="UP000663879"/>
    </source>
</evidence>